<dbReference type="Pfam" id="PF14584">
    <property type="entry name" value="DUF4446"/>
    <property type="match status" value="1"/>
</dbReference>
<proteinExistence type="predicted"/>
<evidence type="ECO:0000313" key="2">
    <source>
        <dbReference type="EMBL" id="MEN1760085.1"/>
    </source>
</evidence>
<dbReference type="EMBL" id="JBCITM010000005">
    <property type="protein sequence ID" value="MEN1760085.1"/>
    <property type="molecule type" value="Genomic_DNA"/>
</dbReference>
<keyword evidence="1" id="KW-0472">Membrane</keyword>
<keyword evidence="1" id="KW-0812">Transmembrane</keyword>
<accession>A0ABU9VSG4</accession>
<dbReference type="InterPro" id="IPR027981">
    <property type="entry name" value="DUF4446"/>
</dbReference>
<organism evidence="2 3">
    <name type="scientific">Anoxynatronum sibiricum</name>
    <dbReference type="NCBI Taxonomy" id="210623"/>
    <lineage>
        <taxon>Bacteria</taxon>
        <taxon>Bacillati</taxon>
        <taxon>Bacillota</taxon>
        <taxon>Clostridia</taxon>
        <taxon>Eubacteriales</taxon>
        <taxon>Clostridiaceae</taxon>
        <taxon>Anoxynatronum</taxon>
    </lineage>
</organism>
<name>A0ABU9VSG4_9CLOT</name>
<comment type="caution">
    <text evidence="2">The sequence shown here is derived from an EMBL/GenBank/DDBJ whole genome shotgun (WGS) entry which is preliminary data.</text>
</comment>
<keyword evidence="1" id="KW-1133">Transmembrane helix</keyword>
<dbReference type="RefSeq" id="WP_343185405.1">
    <property type="nucleotide sequence ID" value="NZ_JBCITM010000005.1"/>
</dbReference>
<dbReference type="Proteomes" id="UP001407405">
    <property type="component" value="Unassembled WGS sequence"/>
</dbReference>
<evidence type="ECO:0000256" key="1">
    <source>
        <dbReference type="SAM" id="Phobius"/>
    </source>
</evidence>
<protein>
    <submittedName>
        <fullName evidence="2">DUF4446 family protein</fullName>
    </submittedName>
</protein>
<gene>
    <name evidence="2" type="ORF">AAIG11_06355</name>
</gene>
<evidence type="ECO:0000313" key="3">
    <source>
        <dbReference type="Proteomes" id="UP001407405"/>
    </source>
</evidence>
<feature type="transmembrane region" description="Helical" evidence="1">
    <location>
        <begin position="12"/>
        <end position="38"/>
    </location>
</feature>
<keyword evidence="3" id="KW-1185">Reference proteome</keyword>
<sequence length="172" mass="19580">MTNWFALLEQQTGLFITISLSVAGLLLLMVLVLWINLLSFKKKFKQLMKGAAGENLEELLKQHVVLVQAHQELAEENRVTMKMIEENQRKSVQYVGVKRFNAFEDVGSRLSYSIALLDDHLNGVVLTGLHGRYESTTYAKAIDHGHSEQHLSVEEMDALQMAREQQLKRNKG</sequence>
<reference evidence="2 3" key="1">
    <citation type="submission" date="2024-04" db="EMBL/GenBank/DDBJ databases">
        <title>Genome sequencing and metabolic network reconstruction of aminoacids and betaine degradation by Anoxynatronum sibiricum.</title>
        <authorList>
            <person name="Detkova E.N."/>
            <person name="Boltjanskaja Y.V."/>
            <person name="Mardanov A.V."/>
            <person name="Kevbrin V."/>
        </authorList>
    </citation>
    <scope>NUCLEOTIDE SEQUENCE [LARGE SCALE GENOMIC DNA]</scope>
    <source>
        <strain evidence="2 3">Z-7981</strain>
    </source>
</reference>